<evidence type="ECO:0000256" key="4">
    <source>
        <dbReference type="ARBA" id="ARBA00023136"/>
    </source>
</evidence>
<dbReference type="PANTHER" id="PTHR38776:SF1">
    <property type="entry name" value="MLTA-INTERACTING PROTEIN-RELATED"/>
    <property type="match status" value="1"/>
</dbReference>
<keyword evidence="8" id="KW-1185">Reference proteome</keyword>
<protein>
    <submittedName>
        <fullName evidence="7">MipA/OmpV family protein</fullName>
    </submittedName>
</protein>
<dbReference type="AlphaFoldDB" id="A0AAE2VZ53"/>
<dbReference type="Proteomes" id="UP000732193">
    <property type="component" value="Unassembled WGS sequence"/>
</dbReference>
<dbReference type="Gene3D" id="2.40.160.20">
    <property type="match status" value="1"/>
</dbReference>
<reference evidence="7 8" key="1">
    <citation type="submission" date="2021-01" db="EMBL/GenBank/DDBJ databases">
        <title>Diatom-associated Roseobacters Show Island Model of Population Structure.</title>
        <authorList>
            <person name="Qu L."/>
            <person name="Feng X."/>
            <person name="Chen Y."/>
            <person name="Li L."/>
            <person name="Wang X."/>
            <person name="Hu Z."/>
            <person name="Wang H."/>
            <person name="Luo H."/>
        </authorList>
    </citation>
    <scope>NUCLEOTIDE SEQUENCE [LARGE SCALE GENOMIC DNA]</scope>
    <source>
        <strain evidence="7 8">TR60-84</strain>
    </source>
</reference>
<comment type="subcellular location">
    <subcellularLocation>
        <location evidence="1">Cell outer membrane</location>
    </subcellularLocation>
</comment>
<name>A0AAE2VZ53_9RHOB</name>
<keyword evidence="3 6" id="KW-0732">Signal</keyword>
<sequence>MRLPLTFVMAASTSLAMALPLAAQDRSLNFGIGIGAVGQRAYPGADDYDGSADLKFTFGNLTWGNVDIGAGIGNVPANGVSLGGALRVIGSRKVDDNPELAGLSDIDTAVELGLGLTFQQTHWRAFGEVRQGFGGHDGVAGTLGADVIFRPTDRWTVTAGPRLNLGDSEYAGTYFGVTGAEALGSNFNAFDADGGVLGAGVEIGATYRIDKDWSVEGLLSYEKLLNDAADSPITQIGSENQLSLRIGLSRAFTLNF</sequence>
<gene>
    <name evidence="7" type="ORF">JQV55_13175</name>
</gene>
<organism evidence="7 8">
    <name type="scientific">Sulfitobacter geojensis</name>
    <dbReference type="NCBI Taxonomy" id="1342299"/>
    <lineage>
        <taxon>Bacteria</taxon>
        <taxon>Pseudomonadati</taxon>
        <taxon>Pseudomonadota</taxon>
        <taxon>Alphaproteobacteria</taxon>
        <taxon>Rhodobacterales</taxon>
        <taxon>Roseobacteraceae</taxon>
        <taxon>Sulfitobacter</taxon>
    </lineage>
</organism>
<comment type="similarity">
    <text evidence="2">Belongs to the MipA/OmpV family.</text>
</comment>
<proteinExistence type="inferred from homology"/>
<dbReference type="RefSeq" id="WP_203242610.1">
    <property type="nucleotide sequence ID" value="NZ_JAFBRH010000003.1"/>
</dbReference>
<evidence type="ECO:0000256" key="3">
    <source>
        <dbReference type="ARBA" id="ARBA00022729"/>
    </source>
</evidence>
<keyword evidence="4" id="KW-0472">Membrane</keyword>
<evidence type="ECO:0000256" key="2">
    <source>
        <dbReference type="ARBA" id="ARBA00005722"/>
    </source>
</evidence>
<dbReference type="EMBL" id="JAFBRM010000003">
    <property type="protein sequence ID" value="MBM1714516.1"/>
    <property type="molecule type" value="Genomic_DNA"/>
</dbReference>
<dbReference type="GO" id="GO:0009279">
    <property type="term" value="C:cell outer membrane"/>
    <property type="evidence" value="ECO:0007669"/>
    <property type="project" value="UniProtKB-SubCell"/>
</dbReference>
<keyword evidence="5" id="KW-0998">Cell outer membrane</keyword>
<evidence type="ECO:0000313" key="7">
    <source>
        <dbReference type="EMBL" id="MBM1714516.1"/>
    </source>
</evidence>
<dbReference type="Pfam" id="PF06629">
    <property type="entry name" value="MipA"/>
    <property type="match status" value="1"/>
</dbReference>
<comment type="caution">
    <text evidence="7">The sequence shown here is derived from an EMBL/GenBank/DDBJ whole genome shotgun (WGS) entry which is preliminary data.</text>
</comment>
<feature type="chain" id="PRO_5041961963" evidence="6">
    <location>
        <begin position="19"/>
        <end position="256"/>
    </location>
</feature>
<evidence type="ECO:0000313" key="8">
    <source>
        <dbReference type="Proteomes" id="UP000732193"/>
    </source>
</evidence>
<dbReference type="PANTHER" id="PTHR38776">
    <property type="entry name" value="MLTA-INTERACTING PROTEIN-RELATED"/>
    <property type="match status" value="1"/>
</dbReference>
<dbReference type="InterPro" id="IPR010583">
    <property type="entry name" value="MipA"/>
</dbReference>
<accession>A0AAE2VZ53</accession>
<feature type="signal peptide" evidence="6">
    <location>
        <begin position="1"/>
        <end position="18"/>
    </location>
</feature>
<evidence type="ECO:0000256" key="1">
    <source>
        <dbReference type="ARBA" id="ARBA00004442"/>
    </source>
</evidence>
<evidence type="ECO:0000256" key="6">
    <source>
        <dbReference type="SAM" id="SignalP"/>
    </source>
</evidence>
<evidence type="ECO:0000256" key="5">
    <source>
        <dbReference type="ARBA" id="ARBA00023237"/>
    </source>
</evidence>